<dbReference type="PANTHER" id="PTHR31005">
    <property type="entry name" value="DUF4139 DOMAIN-CONTAINING PROTEIN"/>
    <property type="match status" value="1"/>
</dbReference>
<keyword evidence="5" id="KW-1185">Reference proteome</keyword>
<feature type="domain" description="DUF4140" evidence="3">
    <location>
        <begin position="39"/>
        <end position="144"/>
    </location>
</feature>
<gene>
    <name evidence="4" type="ORF">H1R20_g12198</name>
</gene>
<dbReference type="NCBIfam" id="TIGR02231">
    <property type="entry name" value="mucoidy inhibitor MuiA family protein"/>
    <property type="match status" value="1"/>
</dbReference>
<dbReference type="PANTHER" id="PTHR31005:SF8">
    <property type="entry name" value="DUF4139 DOMAIN-CONTAINING PROTEIN"/>
    <property type="match status" value="1"/>
</dbReference>
<reference evidence="4" key="1">
    <citation type="submission" date="2022-06" db="EMBL/GenBank/DDBJ databases">
        <title>Genome Sequence of Candolleomyces eurysporus.</title>
        <authorList>
            <person name="Buettner E."/>
        </authorList>
    </citation>
    <scope>NUCLEOTIDE SEQUENCE</scope>
    <source>
        <strain evidence="4">VTCC 930004</strain>
    </source>
</reference>
<comment type="caution">
    <text evidence="4">The sequence shown here is derived from an EMBL/GenBank/DDBJ whole genome shotgun (WGS) entry which is preliminary data.</text>
</comment>
<dbReference type="Pfam" id="PF13600">
    <property type="entry name" value="DUF4140"/>
    <property type="match status" value="1"/>
</dbReference>
<evidence type="ECO:0008006" key="6">
    <source>
        <dbReference type="Google" id="ProtNLM"/>
    </source>
</evidence>
<feature type="non-terminal residue" evidence="4">
    <location>
        <position position="656"/>
    </location>
</feature>
<feature type="coiled-coil region" evidence="1">
    <location>
        <begin position="159"/>
        <end position="193"/>
    </location>
</feature>
<dbReference type="InterPro" id="IPR011935">
    <property type="entry name" value="CHP02231"/>
</dbReference>
<dbReference type="AlphaFoldDB" id="A0A9W8IY29"/>
<sequence length="656" mass="71075">MTVTNTLATNTPATYSLSPTEQHAAIRLESGVDSKITGVSVYSDRAEVRRVFRFTVKTRQNQVIISGLPTALYHDSLRVEAKGFGTIQDITISRATPPVITLSKEERAPSSPQLKKLKSTKTEIEQAIYRNQQAQASLNKYLESLSSQQTPSSRLAEIVSDYDRTLADLQRKMNGLTVELEAVENAVNEEETNLQDALVGEQKKWDPDLSLNVTVGIYADVDGDVELGLTYAVNRTSWTPRYDIRVNTQAESKAVRLVYKACIKQSSGEDWTDVALTLETATLSFDNILSTLNPWTIGIYRPPPPRTGPYYGAYAPPPMRYGATGNAPGGWADLPVAAAPASTQPHPQPLPEMNIHTATVTNKWEGGPSATFAVPGLISIPSDSGEHSVTIATMELDAKMSWVSVPKKDCRTYLSAKVKNDSAYTLLTGPANVYVDGSFISRSTIPAVSPEQKFECALGLDPAIRITYHPLSKKLSQYGLLSKSDVYLYTQRITVHNTKPTLVEMIKIIDQIPVSEHTLINVKLLRPALPPPNSNVALDAVSPSNSGVSAVKSSMGGILGTISGAITNSEPELEAVAKSVEISSGVVAQWDRPGFVTASAVTEDDDDDEYSEPVDLTTLGKDGKINWLCSVPAQTKTNLTLQWEVSGPVNANVVGI</sequence>
<protein>
    <recommendedName>
        <fullName evidence="6">Mucoidy inhibitor A</fullName>
    </recommendedName>
</protein>
<name>A0A9W8IY29_9AGAR</name>
<dbReference type="Proteomes" id="UP001140091">
    <property type="component" value="Unassembled WGS sequence"/>
</dbReference>
<keyword evidence="1" id="KW-0175">Coiled coil</keyword>
<evidence type="ECO:0000256" key="1">
    <source>
        <dbReference type="SAM" id="Coils"/>
    </source>
</evidence>
<accession>A0A9W8IY29</accession>
<dbReference type="OrthoDB" id="10068793at2759"/>
<proteinExistence type="predicted"/>
<dbReference type="Pfam" id="PF13598">
    <property type="entry name" value="DUF4139"/>
    <property type="match status" value="1"/>
</dbReference>
<organism evidence="4 5">
    <name type="scientific">Candolleomyces eurysporus</name>
    <dbReference type="NCBI Taxonomy" id="2828524"/>
    <lineage>
        <taxon>Eukaryota</taxon>
        <taxon>Fungi</taxon>
        <taxon>Dikarya</taxon>
        <taxon>Basidiomycota</taxon>
        <taxon>Agaricomycotina</taxon>
        <taxon>Agaricomycetes</taxon>
        <taxon>Agaricomycetidae</taxon>
        <taxon>Agaricales</taxon>
        <taxon>Agaricineae</taxon>
        <taxon>Psathyrellaceae</taxon>
        <taxon>Candolleomyces</taxon>
    </lineage>
</organism>
<dbReference type="InterPro" id="IPR025554">
    <property type="entry name" value="DUF4140"/>
</dbReference>
<evidence type="ECO:0000259" key="3">
    <source>
        <dbReference type="Pfam" id="PF13600"/>
    </source>
</evidence>
<evidence type="ECO:0000313" key="4">
    <source>
        <dbReference type="EMBL" id="KAJ2924882.1"/>
    </source>
</evidence>
<dbReference type="EMBL" id="JANBPK010001201">
    <property type="protein sequence ID" value="KAJ2924882.1"/>
    <property type="molecule type" value="Genomic_DNA"/>
</dbReference>
<feature type="domain" description="DUF4139" evidence="2">
    <location>
        <begin position="228"/>
        <end position="535"/>
    </location>
</feature>
<evidence type="ECO:0000313" key="5">
    <source>
        <dbReference type="Proteomes" id="UP001140091"/>
    </source>
</evidence>
<evidence type="ECO:0000259" key="2">
    <source>
        <dbReference type="Pfam" id="PF13598"/>
    </source>
</evidence>
<dbReference type="InterPro" id="IPR037291">
    <property type="entry name" value="DUF4139"/>
</dbReference>